<dbReference type="InterPro" id="IPR050375">
    <property type="entry name" value="MFS_TsgA-like"/>
</dbReference>
<organism evidence="6 7">
    <name type="scientific">Delitschia confertaspora ATCC 74209</name>
    <dbReference type="NCBI Taxonomy" id="1513339"/>
    <lineage>
        <taxon>Eukaryota</taxon>
        <taxon>Fungi</taxon>
        <taxon>Dikarya</taxon>
        <taxon>Ascomycota</taxon>
        <taxon>Pezizomycotina</taxon>
        <taxon>Dothideomycetes</taxon>
        <taxon>Pleosporomycetidae</taxon>
        <taxon>Pleosporales</taxon>
        <taxon>Delitschiaceae</taxon>
        <taxon>Delitschia</taxon>
    </lineage>
</organism>
<feature type="region of interest" description="Disordered" evidence="3">
    <location>
        <begin position="838"/>
        <end position="923"/>
    </location>
</feature>
<feature type="compositionally biased region" description="Pro residues" evidence="3">
    <location>
        <begin position="335"/>
        <end position="346"/>
    </location>
</feature>
<keyword evidence="7" id="KW-1185">Reference proteome</keyword>
<gene>
    <name evidence="6" type="ORF">GQ43DRAFT_481538</name>
</gene>
<feature type="transmembrane region" description="Helical" evidence="4">
    <location>
        <begin position="457"/>
        <end position="475"/>
    </location>
</feature>
<evidence type="ECO:0000313" key="6">
    <source>
        <dbReference type="EMBL" id="KAF2200473.1"/>
    </source>
</evidence>
<name>A0A9P4JQ00_9PLEO</name>
<feature type="transmembrane region" description="Helical" evidence="4">
    <location>
        <begin position="758"/>
        <end position="778"/>
    </location>
</feature>
<evidence type="ECO:0000313" key="7">
    <source>
        <dbReference type="Proteomes" id="UP000799536"/>
    </source>
</evidence>
<proteinExistence type="predicted"/>
<feature type="transmembrane region" description="Helical" evidence="4">
    <location>
        <begin position="174"/>
        <end position="197"/>
    </location>
</feature>
<feature type="transmembrane region" description="Helical" evidence="4">
    <location>
        <begin position="209"/>
        <end position="230"/>
    </location>
</feature>
<feature type="transmembrane region" description="Helical" evidence="4">
    <location>
        <begin position="699"/>
        <end position="719"/>
    </location>
</feature>
<dbReference type="InterPro" id="IPR011701">
    <property type="entry name" value="MFS"/>
</dbReference>
<evidence type="ECO:0000259" key="5">
    <source>
        <dbReference type="Pfam" id="PF20684"/>
    </source>
</evidence>
<dbReference type="SUPFAM" id="SSF103473">
    <property type="entry name" value="MFS general substrate transporter"/>
    <property type="match status" value="1"/>
</dbReference>
<feature type="transmembrane region" description="Helical" evidence="4">
    <location>
        <begin position="482"/>
        <end position="499"/>
    </location>
</feature>
<feature type="compositionally biased region" description="Low complexity" evidence="3">
    <location>
        <begin position="886"/>
        <end position="900"/>
    </location>
</feature>
<accession>A0A9P4JQ00</accession>
<keyword evidence="4" id="KW-0472">Membrane</keyword>
<dbReference type="AlphaFoldDB" id="A0A9P4JQ00"/>
<dbReference type="OrthoDB" id="546893at2759"/>
<comment type="subcellular location">
    <subcellularLocation>
        <location evidence="1">Cell inner membrane</location>
        <topology evidence="1">Multi-pass membrane protein</topology>
    </subcellularLocation>
</comment>
<dbReference type="Gene3D" id="1.20.1250.20">
    <property type="entry name" value="MFS general substrate transporter like domains"/>
    <property type="match status" value="2"/>
</dbReference>
<keyword evidence="2" id="KW-1003">Cell membrane</keyword>
<dbReference type="GO" id="GO:0022857">
    <property type="term" value="F:transmembrane transporter activity"/>
    <property type="evidence" value="ECO:0007669"/>
    <property type="project" value="InterPro"/>
</dbReference>
<feature type="compositionally biased region" description="Basic and acidic residues" evidence="3">
    <location>
        <begin position="851"/>
        <end position="866"/>
    </location>
</feature>
<feature type="transmembrane region" description="Helical" evidence="4">
    <location>
        <begin position="725"/>
        <end position="746"/>
    </location>
</feature>
<feature type="transmembrane region" description="Helical" evidence="4">
    <location>
        <begin position="130"/>
        <end position="149"/>
    </location>
</feature>
<feature type="region of interest" description="Disordered" evidence="3">
    <location>
        <begin position="317"/>
        <end position="346"/>
    </location>
</feature>
<reference evidence="6" key="1">
    <citation type="journal article" date="2020" name="Stud. Mycol.">
        <title>101 Dothideomycetes genomes: a test case for predicting lifestyles and emergence of pathogens.</title>
        <authorList>
            <person name="Haridas S."/>
            <person name="Albert R."/>
            <person name="Binder M."/>
            <person name="Bloem J."/>
            <person name="Labutti K."/>
            <person name="Salamov A."/>
            <person name="Andreopoulos B."/>
            <person name="Baker S."/>
            <person name="Barry K."/>
            <person name="Bills G."/>
            <person name="Bluhm B."/>
            <person name="Cannon C."/>
            <person name="Castanera R."/>
            <person name="Culley D."/>
            <person name="Daum C."/>
            <person name="Ezra D."/>
            <person name="Gonzalez J."/>
            <person name="Henrissat B."/>
            <person name="Kuo A."/>
            <person name="Liang C."/>
            <person name="Lipzen A."/>
            <person name="Lutzoni F."/>
            <person name="Magnuson J."/>
            <person name="Mondo S."/>
            <person name="Nolan M."/>
            <person name="Ohm R."/>
            <person name="Pangilinan J."/>
            <person name="Park H.-J."/>
            <person name="Ramirez L."/>
            <person name="Alfaro M."/>
            <person name="Sun H."/>
            <person name="Tritt A."/>
            <person name="Yoshinaga Y."/>
            <person name="Zwiers L.-H."/>
            <person name="Turgeon B."/>
            <person name="Goodwin S."/>
            <person name="Spatafora J."/>
            <person name="Crous P."/>
            <person name="Grigoriev I."/>
        </authorList>
    </citation>
    <scope>NUCLEOTIDE SEQUENCE</scope>
    <source>
        <strain evidence="6">ATCC 74209</strain>
    </source>
</reference>
<dbReference type="PANTHER" id="PTHR43702:SF13">
    <property type="entry name" value="MONOSACCHARIDE TRANSPORTER, PUTATIVE (AFU_ORTHOLOGUE AFUA_4G06630)-RELATED"/>
    <property type="match status" value="1"/>
</dbReference>
<feature type="transmembrane region" description="Helical" evidence="4">
    <location>
        <begin position="53"/>
        <end position="74"/>
    </location>
</feature>
<dbReference type="InterPro" id="IPR036259">
    <property type="entry name" value="MFS_trans_sf"/>
</dbReference>
<dbReference type="PANTHER" id="PTHR43702">
    <property type="entry name" value="L-FUCOSE-PROTON SYMPORTER"/>
    <property type="match status" value="1"/>
</dbReference>
<evidence type="ECO:0000256" key="4">
    <source>
        <dbReference type="SAM" id="Phobius"/>
    </source>
</evidence>
<dbReference type="Pfam" id="PF20684">
    <property type="entry name" value="Fung_rhodopsin"/>
    <property type="match status" value="1"/>
</dbReference>
<feature type="compositionally biased region" description="Polar residues" evidence="3">
    <location>
        <begin position="319"/>
        <end position="328"/>
    </location>
</feature>
<feature type="transmembrane region" description="Helical" evidence="4">
    <location>
        <begin position="580"/>
        <end position="599"/>
    </location>
</feature>
<dbReference type="Proteomes" id="UP000799536">
    <property type="component" value="Unassembled WGS sequence"/>
</dbReference>
<feature type="transmembrane region" description="Helical" evidence="4">
    <location>
        <begin position="413"/>
        <end position="434"/>
    </location>
</feature>
<dbReference type="GO" id="GO:0005886">
    <property type="term" value="C:plasma membrane"/>
    <property type="evidence" value="ECO:0007669"/>
    <property type="project" value="UniProtKB-SubCell"/>
</dbReference>
<feature type="domain" description="Rhodopsin" evidence="5">
    <location>
        <begin position="33"/>
        <end position="293"/>
    </location>
</feature>
<feature type="transmembrane region" description="Helical" evidence="4">
    <location>
        <begin position="94"/>
        <end position="118"/>
    </location>
</feature>
<feature type="transmembrane region" description="Helical" evidence="4">
    <location>
        <begin position="15"/>
        <end position="33"/>
    </location>
</feature>
<keyword evidence="4" id="KW-0812">Transmembrane</keyword>
<dbReference type="Pfam" id="PF07690">
    <property type="entry name" value="MFS_1"/>
    <property type="match status" value="1"/>
</dbReference>
<evidence type="ECO:0000256" key="1">
    <source>
        <dbReference type="ARBA" id="ARBA00004429"/>
    </source>
</evidence>
<feature type="compositionally biased region" description="Polar residues" evidence="3">
    <location>
        <begin position="867"/>
        <end position="885"/>
    </location>
</feature>
<dbReference type="EMBL" id="ML994020">
    <property type="protein sequence ID" value="KAF2200473.1"/>
    <property type="molecule type" value="Genomic_DNA"/>
</dbReference>
<dbReference type="InterPro" id="IPR049326">
    <property type="entry name" value="Rhodopsin_dom_fungi"/>
</dbReference>
<feature type="compositionally biased region" description="Basic residues" evidence="3">
    <location>
        <begin position="838"/>
        <end position="849"/>
    </location>
</feature>
<comment type="caution">
    <text evidence="6">The sequence shown here is derived from an EMBL/GenBank/DDBJ whole genome shotgun (WGS) entry which is preliminary data.</text>
</comment>
<evidence type="ECO:0000256" key="3">
    <source>
        <dbReference type="SAM" id="MobiDB-lite"/>
    </source>
</evidence>
<protein>
    <submittedName>
        <fullName evidence="6">MFS general substrate transporter</fullName>
    </submittedName>
</protein>
<evidence type="ECO:0000256" key="2">
    <source>
        <dbReference type="ARBA" id="ARBA00022475"/>
    </source>
</evidence>
<keyword evidence="4" id="KW-1133">Transmembrane helix</keyword>
<feature type="transmembrane region" description="Helical" evidence="4">
    <location>
        <begin position="784"/>
        <end position="804"/>
    </location>
</feature>
<sequence>MAVDDNHDYTTRGPVVLAVTASMLVCSTVFVVFRLMSRFWIVQKPGWDDYTIILAWIFAFGTSFATCYGTSVGLGRHEVDVPPEWHSSLTKSEYAFSVLYNPALMATKTSILLFYLTLSKASKIFRWTTIATLVMVNVGGSALTLLNIVQCRPVSAAFQSPIPSSAKCTDVVTIYLSSAPLNIVTDLALLFLPMPVLTSMRLPKKQKAILVFTFGFGVFVAVVDVVRIAYLQGAARARLEDIQKHKAVSGTDSRNRPNDFSWYAALTFMWSAIEINVGIMCACVPALKPLVSRFVPQWIHDATLRYSTTGSIVARHTDSVSARRQSTNPEAALSKPPPALSQPPPALNGTEGFMDIMDFLTTPDMNRLAPSVTANSTLADSPQGRKSSTPAFFDFVDVKRKKKNITLMTNGESVFPILMVTVLFFIWGFAYGLLDTLNARFQRAAHMTEGQTVGEHSAYYLGYIIGPLTFGRLVFRHWGFKACYMVGLVVYACGTLVFWPSAVLTSFPAFLISNFIVGLGLSTLEIAANPFIALCGPPEYAEIRLNLSQAVQAIGSILSPLLAQKVLFKSSTGSLIDVQWTYLGIAFFTIALAIGYYYVPLPEASEEELDTASARMPIPHDATLQNTHIKVVWITLGLSVFSQFCYVGSQEAIATRFGDFIKYTMPSLDSVNHQTISHTAFAVSRFGAAIINIWIKPRYLLLFFYLGSIAFAAACMTGHGAKPAIYIIITVFFEGPIFPLIFAQGLRGLGKHIKDASVLITAAIGGGAVFPPIMYGVAQIRDPQFAFCVVIAAFAFGALFPIWLNVHPTARQLADPVRDEQTRRVSIQKREMSGMQRKRFAGLRKRLGKTGRGEELPMSEHRERRVSNTPLGSDTEYPTMTTSKTGSSPLSPSGPHHVSPLSPPEEGTDVRDMAIPWGSSGFN</sequence>